<sequence>MQIINQTIYQENPYHSLLYRALGGRYSARRGTVDDAILSLQRKQGNLLHIHWEEHPLRKCSTGAEAAVVADYLIARLSYFRKLGGRIIWTVHNIEPHEGEFRDQFLRYRKALAGLADHVHVHNLAAIEVLASQTDIDRSRIVYIPHPSYIGAYEDTEQTVQPHAQPDEKKALFFGMLRRYKGLDLLFRAVPEPQKLEPGLQIAIHGKTVPGDPFAEELQTYSAIEGYDIHAERVEDPDVPGLMRSARCIVIPYEKFLTSGVALLGLTYGVPVVAPNISQMRELFPPTCQRLLFEPGDATSLAEKIREAVTLTSDEFDEINELNRKRAWYLRPERISTILGTFYDKMKG</sequence>
<dbReference type="Pfam" id="PF13692">
    <property type="entry name" value="Glyco_trans_1_4"/>
    <property type="match status" value="1"/>
</dbReference>
<dbReference type="Proteomes" id="UP000621856">
    <property type="component" value="Unassembled WGS sequence"/>
</dbReference>
<dbReference type="GO" id="GO:0016757">
    <property type="term" value="F:glycosyltransferase activity"/>
    <property type="evidence" value="ECO:0007669"/>
    <property type="project" value="TreeGrafter"/>
</dbReference>
<dbReference type="PANTHER" id="PTHR46401">
    <property type="entry name" value="GLYCOSYLTRANSFERASE WBBK-RELATED"/>
    <property type="match status" value="1"/>
</dbReference>
<dbReference type="EMBL" id="BMGZ01000004">
    <property type="protein sequence ID" value="GGI01697.1"/>
    <property type="molecule type" value="Genomic_DNA"/>
</dbReference>
<evidence type="ECO:0000313" key="2">
    <source>
        <dbReference type="EMBL" id="GGI01697.1"/>
    </source>
</evidence>
<dbReference type="AlphaFoldDB" id="A0A8J3A6V2"/>
<reference evidence="2" key="3">
    <citation type="submission" date="2020-09" db="EMBL/GenBank/DDBJ databases">
        <authorList>
            <person name="Sun Q."/>
            <person name="Zhou Y."/>
        </authorList>
    </citation>
    <scope>NUCLEOTIDE SEQUENCE</scope>
    <source>
        <strain evidence="2">CGMCC 1.14984</strain>
    </source>
</reference>
<dbReference type="GO" id="GO:0009103">
    <property type="term" value="P:lipopolysaccharide biosynthetic process"/>
    <property type="evidence" value="ECO:0007669"/>
    <property type="project" value="TreeGrafter"/>
</dbReference>
<protein>
    <submittedName>
        <fullName evidence="3">Glycosyltransferase family 4 protein</fullName>
    </submittedName>
    <submittedName>
        <fullName evidence="2">Peptidase M14</fullName>
    </submittedName>
</protein>
<dbReference type="PANTHER" id="PTHR46401:SF2">
    <property type="entry name" value="GLYCOSYLTRANSFERASE WBBK-RELATED"/>
    <property type="match status" value="1"/>
</dbReference>
<dbReference type="Gene3D" id="3.40.50.2000">
    <property type="entry name" value="Glycogen Phosphorylase B"/>
    <property type="match status" value="2"/>
</dbReference>
<evidence type="ECO:0000313" key="5">
    <source>
        <dbReference type="Proteomes" id="UP000818603"/>
    </source>
</evidence>
<evidence type="ECO:0000313" key="3">
    <source>
        <dbReference type="EMBL" id="NHK29518.1"/>
    </source>
</evidence>
<dbReference type="Proteomes" id="UP000818603">
    <property type="component" value="Unassembled WGS sequence"/>
</dbReference>
<reference evidence="2" key="1">
    <citation type="journal article" date="2014" name="Int. J. Syst. Evol. Microbiol.">
        <title>Complete genome sequence of Corynebacterium casei LMG S-19264T (=DSM 44701T), isolated from a smear-ripened cheese.</title>
        <authorList>
            <consortium name="US DOE Joint Genome Institute (JGI-PGF)"/>
            <person name="Walter F."/>
            <person name="Albersmeier A."/>
            <person name="Kalinowski J."/>
            <person name="Ruckert C."/>
        </authorList>
    </citation>
    <scope>NUCLEOTIDE SEQUENCE</scope>
    <source>
        <strain evidence="2">CGMCC 1.14984</strain>
    </source>
</reference>
<dbReference type="SUPFAM" id="SSF53756">
    <property type="entry name" value="UDP-Glycosyltransferase/glycogen phosphorylase"/>
    <property type="match status" value="1"/>
</dbReference>
<reference evidence="3 5" key="2">
    <citation type="submission" date="2020-02" db="EMBL/GenBank/DDBJ databases">
        <title>Genome sequence of Parvularcula flava strain NH6-79.</title>
        <authorList>
            <person name="Abdul Karim M.H."/>
            <person name="Lam M.Q."/>
            <person name="Chen S.J."/>
            <person name="Yahya A."/>
            <person name="Shahir S."/>
            <person name="Shamsir M.S."/>
            <person name="Chong C.S."/>
        </authorList>
    </citation>
    <scope>NUCLEOTIDE SEQUENCE [LARGE SCALE GENOMIC DNA]</scope>
    <source>
        <strain evidence="3 5">NH6-79</strain>
    </source>
</reference>
<keyword evidence="1" id="KW-0808">Transferase</keyword>
<organism evidence="2 4">
    <name type="scientific">Aquisalinus luteolus</name>
    <dbReference type="NCBI Taxonomy" id="1566827"/>
    <lineage>
        <taxon>Bacteria</taxon>
        <taxon>Pseudomonadati</taxon>
        <taxon>Pseudomonadota</taxon>
        <taxon>Alphaproteobacteria</taxon>
        <taxon>Parvularculales</taxon>
        <taxon>Parvularculaceae</taxon>
        <taxon>Aquisalinus</taxon>
    </lineage>
</organism>
<dbReference type="CDD" id="cd03801">
    <property type="entry name" value="GT4_PimA-like"/>
    <property type="match status" value="1"/>
</dbReference>
<comment type="caution">
    <text evidence="2">The sequence shown here is derived from an EMBL/GenBank/DDBJ whole genome shotgun (WGS) entry which is preliminary data.</text>
</comment>
<proteinExistence type="predicted"/>
<name>A0A8J3A6V2_9PROT</name>
<keyword evidence="5" id="KW-1185">Reference proteome</keyword>
<dbReference type="RefSeq" id="WP_155142663.1">
    <property type="nucleotide sequence ID" value="NZ_BMGZ01000004.1"/>
</dbReference>
<evidence type="ECO:0000313" key="4">
    <source>
        <dbReference type="Proteomes" id="UP000621856"/>
    </source>
</evidence>
<dbReference type="EMBL" id="VCJR02000006">
    <property type="protein sequence ID" value="NHK29518.1"/>
    <property type="molecule type" value="Genomic_DNA"/>
</dbReference>
<accession>A0A8J3A6V2</accession>
<gene>
    <name evidence="3" type="ORF">FF098_016535</name>
    <name evidence="2" type="ORF">GCM10011355_32960</name>
</gene>
<evidence type="ECO:0000256" key="1">
    <source>
        <dbReference type="ARBA" id="ARBA00022679"/>
    </source>
</evidence>